<dbReference type="KEGG" id="ssao:94294995"/>
<gene>
    <name evidence="1" type="ORF">SS50377_20972</name>
</gene>
<accession>A0A9P8M214</accession>
<name>A0A9P8M214_9EUKA</name>
<dbReference type="GeneID" id="94294995"/>
<dbReference type="EMBL" id="AUWU02000001">
    <property type="protein sequence ID" value="KAH0577618.1"/>
    <property type="molecule type" value="Genomic_DNA"/>
</dbReference>
<evidence type="ECO:0000313" key="1">
    <source>
        <dbReference type="EMBL" id="KAH0577618.1"/>
    </source>
</evidence>
<reference evidence="1 2" key="1">
    <citation type="journal article" date="2014" name="PLoS Genet.">
        <title>The Genome of Spironucleus salmonicida Highlights a Fish Pathogen Adapted to Fluctuating Environments.</title>
        <authorList>
            <person name="Xu F."/>
            <person name="Jerlstrom-Hultqvist J."/>
            <person name="Einarsson E."/>
            <person name="Astvaldsson A."/>
            <person name="Svard S.G."/>
            <person name="Andersson J.O."/>
        </authorList>
    </citation>
    <scope>NUCLEOTIDE SEQUENCE [LARGE SCALE GENOMIC DNA]</scope>
    <source>
        <strain evidence="1 2">ATCC 50377</strain>
    </source>
</reference>
<dbReference type="Proteomes" id="UP000018208">
    <property type="component" value="Unassembled WGS sequence"/>
</dbReference>
<organism evidence="1 2">
    <name type="scientific">Spironucleus salmonicida</name>
    <dbReference type="NCBI Taxonomy" id="348837"/>
    <lineage>
        <taxon>Eukaryota</taxon>
        <taxon>Metamonada</taxon>
        <taxon>Diplomonadida</taxon>
        <taxon>Hexamitidae</taxon>
        <taxon>Hexamitinae</taxon>
        <taxon>Spironucleus</taxon>
    </lineage>
</organism>
<evidence type="ECO:0000313" key="2">
    <source>
        <dbReference type="Proteomes" id="UP000018208"/>
    </source>
</evidence>
<comment type="caution">
    <text evidence="1">The sequence shown here is derived from an EMBL/GenBank/DDBJ whole genome shotgun (WGS) entry which is preliminary data.</text>
</comment>
<proteinExistence type="predicted"/>
<dbReference type="AlphaFoldDB" id="A0A9P8M214"/>
<dbReference type="RefSeq" id="XP_067768391.1">
    <property type="nucleotide sequence ID" value="XM_067904909.1"/>
</dbReference>
<keyword evidence="2" id="KW-1185">Reference proteome</keyword>
<protein>
    <submittedName>
        <fullName evidence="1">Uncharacterized protein</fullName>
    </submittedName>
</protein>
<sequence length="207" mass="25026">MKQHNIQIYYQTVTSIKYFKKQFSKQNQFLLNQFTRACQFRQKFIYLSIQLNQIIINYYYISLFKMINTINHVKLFKGRNLVTKLNLNSVNISSKDIQNSFLTARTPQKKELLVDLFPDIKEQKLEVSYTYNLSEINDEILEESKFVNKLNVLQHKLHKQSIFIKEITLQTEKIDQEYLLIQKKMKKLNQMMKDSQADINFYYSMRY</sequence>